<dbReference type="RefSeq" id="WP_229710266.1">
    <property type="nucleotide sequence ID" value="NZ_BMNN01000001.1"/>
</dbReference>
<dbReference type="InterPro" id="IPR001736">
    <property type="entry name" value="PLipase_D/transphosphatidylase"/>
</dbReference>
<keyword evidence="4" id="KW-0443">Lipid metabolism</keyword>
<dbReference type="Proteomes" id="UP000633263">
    <property type="component" value="Unassembled WGS sequence"/>
</dbReference>
<dbReference type="Pfam" id="PF00614">
    <property type="entry name" value="PLDc"/>
    <property type="match status" value="2"/>
</dbReference>
<dbReference type="SMART" id="SM00155">
    <property type="entry name" value="PLDc"/>
    <property type="match status" value="2"/>
</dbReference>
<dbReference type="InterPro" id="IPR015679">
    <property type="entry name" value="PLipase_D_fam"/>
</dbReference>
<feature type="domain" description="PLD phosphodiesterase" evidence="5">
    <location>
        <begin position="162"/>
        <end position="189"/>
    </location>
</feature>
<keyword evidence="7" id="KW-1185">Reference proteome</keyword>
<dbReference type="Gene3D" id="3.30.870.10">
    <property type="entry name" value="Endonuclease Chain A"/>
    <property type="match status" value="3"/>
</dbReference>
<evidence type="ECO:0000313" key="7">
    <source>
        <dbReference type="Proteomes" id="UP000633263"/>
    </source>
</evidence>
<proteinExistence type="predicted"/>
<evidence type="ECO:0000256" key="2">
    <source>
        <dbReference type="ARBA" id="ARBA00022737"/>
    </source>
</evidence>
<evidence type="ECO:0000256" key="1">
    <source>
        <dbReference type="ARBA" id="ARBA00000798"/>
    </source>
</evidence>
<dbReference type="PANTHER" id="PTHR18896">
    <property type="entry name" value="PHOSPHOLIPASE D"/>
    <property type="match status" value="1"/>
</dbReference>
<protein>
    <submittedName>
        <fullName evidence="6">Phospholipase D</fullName>
    </submittedName>
</protein>
<feature type="domain" description="PLD phosphodiesterase" evidence="5">
    <location>
        <begin position="840"/>
        <end position="867"/>
    </location>
</feature>
<dbReference type="EMBL" id="BMNN01000001">
    <property type="protein sequence ID" value="GGI90251.1"/>
    <property type="molecule type" value="Genomic_DNA"/>
</dbReference>
<evidence type="ECO:0000256" key="4">
    <source>
        <dbReference type="ARBA" id="ARBA00023098"/>
    </source>
</evidence>
<keyword evidence="2" id="KW-0677">Repeat</keyword>
<dbReference type="SUPFAM" id="SSF56024">
    <property type="entry name" value="Phospholipase D/nuclease"/>
    <property type="match status" value="2"/>
</dbReference>
<comment type="catalytic activity">
    <reaction evidence="1">
        <text>a 1,2-diacyl-sn-glycero-3-phosphocholine + H2O = a 1,2-diacyl-sn-glycero-3-phosphate + choline + H(+)</text>
        <dbReference type="Rhea" id="RHEA:14445"/>
        <dbReference type="ChEBI" id="CHEBI:15354"/>
        <dbReference type="ChEBI" id="CHEBI:15377"/>
        <dbReference type="ChEBI" id="CHEBI:15378"/>
        <dbReference type="ChEBI" id="CHEBI:57643"/>
        <dbReference type="ChEBI" id="CHEBI:58608"/>
        <dbReference type="EC" id="3.1.4.4"/>
    </reaction>
</comment>
<dbReference type="CDD" id="cd09141">
    <property type="entry name" value="PLDc_vPLD1_2_yPLD_like_2"/>
    <property type="match status" value="1"/>
</dbReference>
<dbReference type="PANTHER" id="PTHR18896:SF76">
    <property type="entry name" value="PHOSPHOLIPASE"/>
    <property type="match status" value="1"/>
</dbReference>
<sequence length="1086" mass="121401">MTGTAYNGRQERHLHQINRQDGTPCVAYSAPDFFVTEPSMFAPKRNGNKVRFFTTGEDYFKDVGNAILGAKTSIFITGWQINHDVLLDGQKTLWQYLHQALTVNSELKVYIMPWLSPSASVMNTYDFETMLAIFQLNAGLENGPRAFCTPAIQQSDMSGLGATFSHHQKSVVIDNRIGYVGGIDLAYGRCDNNDYSLDASKRLGNDAYNPCIPPLGWMPQHKHVSKNGLLLAALFDLSKPVQFSRPPLQVDGADWVVDTINRHAPLPSRASLLNSFNYLANFINSPAPEFMQAAARRLEAVGQTVEQGRRNLVNLKMAVLERMVRATAELIEADLDYLDPELRQRLRSWLVQLKSAQQLNRALQLRSQHLITEWMTTSELGGVFSKLMDIRFDNIPAGALKPASELANSLLWYLYGLLQRQTQDNEGPYPYLLQHPQPLASPDNSTLAANQPRMPWHDVHCRIEGPSVYDLSRNFIDRWNGQQAYLVDTPPPQDTRLIRRMLETLMTWVNRILEKARLENYLQFDIRLDLKHPEPVWIHAAPLLPIYPPMQPGGVAVQALRSAANNMLQQEQRGRAAAGVSLDALPGFASTGVQANCRSAMLQAISSAQHFIYIESQFFQSDFGAEGELNPLLPLSGPMSRLRTADHLPRDLVERVNLREALEKEDIWLLNWGEVDAIARNPDPVCEAFLAELRSITALNAKGWASQRLGQEQQGIINDIGAALADRIGRAIDEGRPFHVYMVLPVHPEGPLNEPTIMHQVHLTMQSLAFGEKSLIKRIQRYMATRAFMDRGDSLEEAEQRLNNLDSTGRPVYEQQDWSQYLTLLNLRTWDELDGQVVTEQIYVHSKLLIADDRIAILGSANINDRSLLGPRDSELAVIVRDGTPVSVALDGKCEQQVSKAVHELRINLWKKHFGLNLVGKSKVSAANELGAHLTMPAAEKTWKAIQSRAENNSRAYDQTFNSIPQNISQTQDVPDSLRGQYPNGFPASVWPTWVYTDLEDFSAGGRLAAPMAFEERFWLSSFAVPFPLGVAGFICQLPTMWTFGENNNSGINGTIVAKKGKLDGGRDRYSVFADSQSPTGGSSAS</sequence>
<organism evidence="6 7">
    <name type="scientific">Halopseudomonas pertucinogena</name>
    <dbReference type="NCBI Taxonomy" id="86175"/>
    <lineage>
        <taxon>Bacteria</taxon>
        <taxon>Pseudomonadati</taxon>
        <taxon>Pseudomonadota</taxon>
        <taxon>Gammaproteobacteria</taxon>
        <taxon>Pseudomonadales</taxon>
        <taxon>Pseudomonadaceae</taxon>
        <taxon>Halopseudomonas</taxon>
    </lineage>
</organism>
<dbReference type="PROSITE" id="PS50035">
    <property type="entry name" value="PLD"/>
    <property type="match status" value="2"/>
</dbReference>
<gene>
    <name evidence="6" type="primary">pldA</name>
    <name evidence="6" type="ORF">GCM10009083_03280</name>
</gene>
<evidence type="ECO:0000259" key="5">
    <source>
        <dbReference type="PROSITE" id="PS50035"/>
    </source>
</evidence>
<evidence type="ECO:0000313" key="6">
    <source>
        <dbReference type="EMBL" id="GGI90251.1"/>
    </source>
</evidence>
<accession>A0ABQ2CHU1</accession>
<comment type="caution">
    <text evidence="6">The sequence shown here is derived from an EMBL/GenBank/DDBJ whole genome shotgun (WGS) entry which is preliminary data.</text>
</comment>
<dbReference type="CDD" id="cd09104">
    <property type="entry name" value="PLDc_vPLD1_2_like_1"/>
    <property type="match status" value="1"/>
</dbReference>
<reference evidence="7" key="1">
    <citation type="journal article" date="2019" name="Int. J. Syst. Evol. Microbiol.">
        <title>The Global Catalogue of Microorganisms (GCM) 10K type strain sequencing project: providing services to taxonomists for standard genome sequencing and annotation.</title>
        <authorList>
            <consortium name="The Broad Institute Genomics Platform"/>
            <consortium name="The Broad Institute Genome Sequencing Center for Infectious Disease"/>
            <person name="Wu L."/>
            <person name="Ma J."/>
        </authorList>
    </citation>
    <scope>NUCLEOTIDE SEQUENCE [LARGE SCALE GENOMIC DNA]</scope>
    <source>
        <strain evidence="7">JCM 11590</strain>
    </source>
</reference>
<name>A0ABQ2CHU1_9GAMM</name>
<keyword evidence="3" id="KW-0378">Hydrolase</keyword>
<evidence type="ECO:0000256" key="3">
    <source>
        <dbReference type="ARBA" id="ARBA00022801"/>
    </source>
</evidence>